<dbReference type="PROSITE" id="PS50011">
    <property type="entry name" value="PROTEIN_KINASE_DOM"/>
    <property type="match status" value="1"/>
</dbReference>
<evidence type="ECO:0000256" key="9">
    <source>
        <dbReference type="ARBA" id="ARBA00022777"/>
    </source>
</evidence>
<organism evidence="20 21">
    <name type="scientific">Miscanthus lutarioriparius</name>
    <dbReference type="NCBI Taxonomy" id="422564"/>
    <lineage>
        <taxon>Eukaryota</taxon>
        <taxon>Viridiplantae</taxon>
        <taxon>Streptophyta</taxon>
        <taxon>Embryophyta</taxon>
        <taxon>Tracheophyta</taxon>
        <taxon>Spermatophyta</taxon>
        <taxon>Magnoliopsida</taxon>
        <taxon>Liliopsida</taxon>
        <taxon>Poales</taxon>
        <taxon>Poaceae</taxon>
        <taxon>PACMAD clade</taxon>
        <taxon>Panicoideae</taxon>
        <taxon>Andropogonodae</taxon>
        <taxon>Andropogoneae</taxon>
        <taxon>Saccharinae</taxon>
        <taxon>Miscanthus</taxon>
    </lineage>
</organism>
<proteinExistence type="predicted"/>
<dbReference type="AlphaFoldDB" id="A0A811N9G6"/>
<feature type="domain" description="Gnk2-homologous" evidence="19">
    <location>
        <begin position="32"/>
        <end position="137"/>
    </location>
</feature>
<dbReference type="InterPro" id="IPR008271">
    <property type="entry name" value="Ser/Thr_kinase_AS"/>
</dbReference>
<keyword evidence="11 16" id="KW-1133">Transmembrane helix</keyword>
<evidence type="ECO:0000259" key="19">
    <source>
        <dbReference type="PROSITE" id="PS51473"/>
    </source>
</evidence>
<dbReference type="SUPFAM" id="SSF56112">
    <property type="entry name" value="Protein kinase-like (PK-like)"/>
    <property type="match status" value="1"/>
</dbReference>
<feature type="domain" description="Gnk2-homologous" evidence="19">
    <location>
        <begin position="145"/>
        <end position="254"/>
    </location>
</feature>
<evidence type="ECO:0000256" key="3">
    <source>
        <dbReference type="ARBA" id="ARBA00022553"/>
    </source>
</evidence>
<dbReference type="CDD" id="cd23509">
    <property type="entry name" value="Gnk2-like"/>
    <property type="match status" value="2"/>
</dbReference>
<evidence type="ECO:0000256" key="10">
    <source>
        <dbReference type="ARBA" id="ARBA00022840"/>
    </source>
</evidence>
<evidence type="ECO:0000256" key="13">
    <source>
        <dbReference type="ARBA" id="ARBA00023170"/>
    </source>
</evidence>
<comment type="subcellular location">
    <subcellularLocation>
        <location evidence="1">Membrane</location>
        <topology evidence="1">Single-pass membrane protein</topology>
    </subcellularLocation>
</comment>
<keyword evidence="12 16" id="KW-0472">Membrane</keyword>
<gene>
    <name evidence="20" type="ORF">NCGR_LOCUS15995</name>
</gene>
<evidence type="ECO:0000256" key="17">
    <source>
        <dbReference type="SAM" id="SignalP"/>
    </source>
</evidence>
<dbReference type="Gene3D" id="3.30.200.20">
    <property type="entry name" value="Phosphorylase Kinase, domain 1"/>
    <property type="match status" value="1"/>
</dbReference>
<keyword evidence="9" id="KW-0418">Kinase</keyword>
<dbReference type="Proteomes" id="UP000604825">
    <property type="component" value="Unassembled WGS sequence"/>
</dbReference>
<dbReference type="SMART" id="SM00220">
    <property type="entry name" value="S_TKc"/>
    <property type="match status" value="1"/>
</dbReference>
<dbReference type="InterPro" id="IPR000719">
    <property type="entry name" value="Prot_kinase_dom"/>
</dbReference>
<dbReference type="Gene3D" id="1.10.510.10">
    <property type="entry name" value="Transferase(Phosphotransferase) domain 1"/>
    <property type="match status" value="1"/>
</dbReference>
<evidence type="ECO:0000256" key="15">
    <source>
        <dbReference type="PROSITE-ProRule" id="PRU10141"/>
    </source>
</evidence>
<keyword evidence="14" id="KW-0325">Glycoprotein</keyword>
<dbReference type="Gene3D" id="3.30.430.20">
    <property type="entry name" value="Gnk2 domain, C-X8-C-X2-C motif"/>
    <property type="match status" value="2"/>
</dbReference>
<dbReference type="PROSITE" id="PS00107">
    <property type="entry name" value="PROTEIN_KINASE_ATP"/>
    <property type="match status" value="1"/>
</dbReference>
<evidence type="ECO:0000256" key="4">
    <source>
        <dbReference type="ARBA" id="ARBA00022679"/>
    </source>
</evidence>
<keyword evidence="6 17" id="KW-0732">Signal</keyword>
<dbReference type="Pfam" id="PF01657">
    <property type="entry name" value="Stress-antifung"/>
    <property type="match status" value="1"/>
</dbReference>
<dbReference type="GO" id="GO:0005886">
    <property type="term" value="C:plasma membrane"/>
    <property type="evidence" value="ECO:0007669"/>
    <property type="project" value="TreeGrafter"/>
</dbReference>
<feature type="binding site" evidence="15">
    <location>
        <position position="386"/>
    </location>
    <ligand>
        <name>ATP</name>
        <dbReference type="ChEBI" id="CHEBI:30616"/>
    </ligand>
</feature>
<dbReference type="PANTHER" id="PTHR27002">
    <property type="entry name" value="RECEPTOR-LIKE SERINE/THREONINE-PROTEIN KINASE SD1-8"/>
    <property type="match status" value="1"/>
</dbReference>
<comment type="caution">
    <text evidence="20">The sequence shown here is derived from an EMBL/GenBank/DDBJ whole genome shotgun (WGS) entry which is preliminary data.</text>
</comment>
<dbReference type="PANTHER" id="PTHR27002:SF428">
    <property type="entry name" value="OS07G0541900 PROTEIN"/>
    <property type="match status" value="1"/>
</dbReference>
<evidence type="ECO:0000256" key="11">
    <source>
        <dbReference type="ARBA" id="ARBA00022989"/>
    </source>
</evidence>
<keyword evidence="10 15" id="KW-0067">ATP-binding</keyword>
<keyword evidence="4" id="KW-0808">Transferase</keyword>
<evidence type="ECO:0000313" key="20">
    <source>
        <dbReference type="EMBL" id="CAD6223596.1"/>
    </source>
</evidence>
<accession>A0A811N9G6</accession>
<feature type="signal peptide" evidence="17">
    <location>
        <begin position="1"/>
        <end position="27"/>
    </location>
</feature>
<evidence type="ECO:0000256" key="6">
    <source>
        <dbReference type="ARBA" id="ARBA00022729"/>
    </source>
</evidence>
<keyword evidence="7" id="KW-0677">Repeat</keyword>
<dbReference type="PROSITE" id="PS51473">
    <property type="entry name" value="GNK2"/>
    <property type="match status" value="2"/>
</dbReference>
<keyword evidence="2" id="KW-0723">Serine/threonine-protein kinase</keyword>
<keyword evidence="3" id="KW-0597">Phosphoprotein</keyword>
<evidence type="ECO:0000313" key="21">
    <source>
        <dbReference type="Proteomes" id="UP000604825"/>
    </source>
</evidence>
<keyword evidence="21" id="KW-1185">Reference proteome</keyword>
<dbReference type="EMBL" id="CAJGYO010000004">
    <property type="protein sequence ID" value="CAD6223596.1"/>
    <property type="molecule type" value="Genomic_DNA"/>
</dbReference>
<evidence type="ECO:0000256" key="16">
    <source>
        <dbReference type="SAM" id="Phobius"/>
    </source>
</evidence>
<dbReference type="GO" id="GO:0005524">
    <property type="term" value="F:ATP binding"/>
    <property type="evidence" value="ECO:0007669"/>
    <property type="project" value="UniProtKB-UniRule"/>
</dbReference>
<evidence type="ECO:0000256" key="14">
    <source>
        <dbReference type="ARBA" id="ARBA00023180"/>
    </source>
</evidence>
<dbReference type="GO" id="GO:0004674">
    <property type="term" value="F:protein serine/threonine kinase activity"/>
    <property type="evidence" value="ECO:0007669"/>
    <property type="project" value="UniProtKB-KW"/>
</dbReference>
<reference evidence="20" key="1">
    <citation type="submission" date="2020-10" db="EMBL/GenBank/DDBJ databases">
        <authorList>
            <person name="Han B."/>
            <person name="Lu T."/>
            <person name="Zhao Q."/>
            <person name="Huang X."/>
            <person name="Zhao Y."/>
        </authorList>
    </citation>
    <scope>NUCLEOTIDE SEQUENCE</scope>
</reference>
<dbReference type="CDD" id="cd14066">
    <property type="entry name" value="STKc_IRAK"/>
    <property type="match status" value="1"/>
</dbReference>
<dbReference type="PROSITE" id="PS00108">
    <property type="entry name" value="PROTEIN_KINASE_ST"/>
    <property type="match status" value="1"/>
</dbReference>
<keyword evidence="5 16" id="KW-0812">Transmembrane</keyword>
<dbReference type="InterPro" id="IPR011009">
    <property type="entry name" value="Kinase-like_dom_sf"/>
</dbReference>
<feature type="domain" description="Protein kinase" evidence="18">
    <location>
        <begin position="359"/>
        <end position="645"/>
    </location>
</feature>
<evidence type="ECO:0000256" key="1">
    <source>
        <dbReference type="ARBA" id="ARBA00004167"/>
    </source>
</evidence>
<dbReference type="FunFam" id="3.30.200.20:FF:000177">
    <property type="entry name" value="Cysteine-rich receptor-like protein kinase 2"/>
    <property type="match status" value="1"/>
</dbReference>
<dbReference type="InterPro" id="IPR017441">
    <property type="entry name" value="Protein_kinase_ATP_BS"/>
</dbReference>
<evidence type="ECO:0000256" key="7">
    <source>
        <dbReference type="ARBA" id="ARBA00022737"/>
    </source>
</evidence>
<feature type="transmembrane region" description="Helical" evidence="16">
    <location>
        <begin position="295"/>
        <end position="319"/>
    </location>
</feature>
<evidence type="ECO:0000256" key="5">
    <source>
        <dbReference type="ARBA" id="ARBA00022692"/>
    </source>
</evidence>
<sequence>MHGRALLAAAALLASAVTLTLLPSAAAQPWVGPWPTCDDTTGNYSAGSAYANNIKQLIHTLQTNASNTPALFATGSVGVGGADAVYGLILCRGDLSPTDCFDCGTNAGQDVYRVCNHTRDAALVYNQCYVRIAPTDFLASTNNTGFVGLIGYTVPAGVDVAAYDDGPSPGCSTPPCNTRKYFATGQMVGLDPQLQLPTGIWSMAQCAGDISPAQCRSCLDDLLAQWWDVQFDRRQVGARLDGSRCNLRIEGANFYTGSPMVRLQMNGEVAAPAPAPPTDVVPGTTGGKKISVGELLGIILPIVFVAVIAVVVLCIWIVCKKRTSQGTNIPHRTYMAEDFESIKSILLSLSSLQVATNKFDESNKLGEGGFGAVYKGHLSGREVAVKRLPKGSDQGLEELKNELVLVAKLHHKNLVRLEGFCLEEGERLLVYEYMPNKSLDNILFDHEEKRRLDWRKRFNIIEGVARGLQYLHEDSQKKIVHRDLKASNILLDSHMNPKIGDFGLARLFGQDQTRDVTNNIVGTFGYMSPEYMMRGQYSTKSDVFSFGILVIEIVSGQKNVGHYFDEQNEDIISIVWKHWTEGTLVEIIDDSLGRNYSETEVLKCVNIGLQCLQQNPMDRPTMSDVMVMLNDVDTSSLPAAARPTFFLDASSGYSYTSGTISHPSAR</sequence>
<dbReference type="InterPro" id="IPR038408">
    <property type="entry name" value="GNK2_sf"/>
</dbReference>
<evidence type="ECO:0000256" key="12">
    <source>
        <dbReference type="ARBA" id="ARBA00023136"/>
    </source>
</evidence>
<dbReference type="OrthoDB" id="653772at2759"/>
<evidence type="ECO:0000256" key="8">
    <source>
        <dbReference type="ARBA" id="ARBA00022741"/>
    </source>
</evidence>
<evidence type="ECO:0000256" key="2">
    <source>
        <dbReference type="ARBA" id="ARBA00022527"/>
    </source>
</evidence>
<dbReference type="FunFam" id="1.10.510.10:FF:000343">
    <property type="entry name" value="Cysteine-rich receptor-like protein kinase 28"/>
    <property type="match status" value="1"/>
</dbReference>
<protein>
    <submittedName>
        <fullName evidence="20">Uncharacterized protein</fullName>
    </submittedName>
</protein>
<dbReference type="Pfam" id="PF00069">
    <property type="entry name" value="Pkinase"/>
    <property type="match status" value="1"/>
</dbReference>
<keyword evidence="8 15" id="KW-0547">Nucleotide-binding</keyword>
<feature type="chain" id="PRO_5032306187" evidence="17">
    <location>
        <begin position="28"/>
        <end position="666"/>
    </location>
</feature>
<dbReference type="InterPro" id="IPR002902">
    <property type="entry name" value="GNK2"/>
</dbReference>
<keyword evidence="13" id="KW-0675">Receptor</keyword>
<evidence type="ECO:0000259" key="18">
    <source>
        <dbReference type="PROSITE" id="PS50011"/>
    </source>
</evidence>
<name>A0A811N9G6_9POAL</name>